<keyword evidence="1" id="KW-0812">Transmembrane</keyword>
<keyword evidence="1" id="KW-0472">Membrane</keyword>
<dbReference type="KEGG" id="vg:26048961"/>
<feature type="transmembrane region" description="Helical" evidence="1">
    <location>
        <begin position="26"/>
        <end position="45"/>
    </location>
</feature>
<evidence type="ECO:0000313" key="2">
    <source>
        <dbReference type="EMBL" id="ALH23000.1"/>
    </source>
</evidence>
<proteinExistence type="predicted"/>
<keyword evidence="1" id="KW-1133">Transmembrane helix</keyword>
<evidence type="ECO:0000313" key="3">
    <source>
        <dbReference type="Proteomes" id="UP000203826"/>
    </source>
</evidence>
<sequence length="106" mass="12355">MRIINTSLPLIYVNNSDIQSISNDDLYILIAITSILFLSFTIRYCSKYIENNCRDIDTINNTIRLRESTIDIDDKISKNFDIHDLDNSNLSDNEQLPTYNEVVKNY</sequence>
<organism evidence="2 3">
    <name type="scientific">Chrysochromulina ericina virus CeV-01B</name>
    <dbReference type="NCBI Taxonomy" id="3070830"/>
    <lineage>
        <taxon>Viruses</taxon>
        <taxon>Varidnaviria</taxon>
        <taxon>Bamfordvirae</taxon>
        <taxon>Nucleocytoviricota</taxon>
        <taxon>Megaviricetes</taxon>
        <taxon>Imitervirales</taxon>
        <taxon>Mesomimiviridae</taxon>
        <taxon>Tethysvirus</taxon>
        <taxon>Tethysvirus raunefjordenense</taxon>
    </lineage>
</organism>
<evidence type="ECO:0000256" key="1">
    <source>
        <dbReference type="SAM" id="Phobius"/>
    </source>
</evidence>
<keyword evidence="3" id="KW-1185">Reference proteome</keyword>
<gene>
    <name evidence="2" type="ORF">ceV_094</name>
</gene>
<name>A0A0N9Q985_9VIRU</name>
<reference evidence="2 3" key="1">
    <citation type="journal article" date="2015" name="Genome Announc.">
        <title>The 474-Kilobase-Pair Complete Genome Sequence of CeV-01B, a Virus Infecting Haptolina (Chrysochromulina) ericina (Prymnesiophyceae).</title>
        <authorList>
            <person name="Gallot-Lavallee L."/>
            <person name="Pagarete A."/>
            <person name="Legendre M."/>
            <person name="Santini S."/>
            <person name="Sandaa R.A."/>
            <person name="Himmelbauer H."/>
            <person name="Ogata H."/>
            <person name="Bratbak G."/>
            <person name="Claverie J.M."/>
        </authorList>
    </citation>
    <scope>NUCLEOTIDE SEQUENCE [LARGE SCALE GENOMIC DNA]</scope>
    <source>
        <strain evidence="2">CeV-01B</strain>
    </source>
</reference>
<dbReference type="Proteomes" id="UP000203826">
    <property type="component" value="Segment"/>
</dbReference>
<protein>
    <submittedName>
        <fullName evidence="2">Uncharacterized protein</fullName>
    </submittedName>
</protein>
<accession>A0A0N9Q985</accession>
<dbReference type="EMBL" id="KT820662">
    <property type="protein sequence ID" value="ALH23000.1"/>
    <property type="molecule type" value="Genomic_DNA"/>
</dbReference>